<dbReference type="AlphaFoldDB" id="A0A166HIA8"/>
<proteinExistence type="predicted"/>
<dbReference type="Proteomes" id="UP000076532">
    <property type="component" value="Unassembled WGS sequence"/>
</dbReference>
<evidence type="ECO:0000313" key="1">
    <source>
        <dbReference type="EMBL" id="KZP18887.1"/>
    </source>
</evidence>
<organism evidence="1 2">
    <name type="scientific">Athelia psychrophila</name>
    <dbReference type="NCBI Taxonomy" id="1759441"/>
    <lineage>
        <taxon>Eukaryota</taxon>
        <taxon>Fungi</taxon>
        <taxon>Dikarya</taxon>
        <taxon>Basidiomycota</taxon>
        <taxon>Agaricomycotina</taxon>
        <taxon>Agaricomycetes</taxon>
        <taxon>Agaricomycetidae</taxon>
        <taxon>Atheliales</taxon>
        <taxon>Atheliaceae</taxon>
        <taxon>Athelia</taxon>
    </lineage>
</organism>
<sequence length="192" mass="21234">ESEDPEVVLSDSLAFLGGKQAVEDPQLRYSPLLLAVAPEVILVQATTLFANHLFSPSWPPPSRRVLIELGAGCALPSWLMATLPCPPARIHAFTNAASHLLASLSEYLSRPLILGLQLDYSAEYDIVFLSDLLHFRSSHYILVKSLTALLSRVCTSRVYVTPRNNTRPDTRDNFISCVRGNTRGLIGKNRTY</sequence>
<dbReference type="EMBL" id="KV417568">
    <property type="protein sequence ID" value="KZP18887.1"/>
    <property type="molecule type" value="Genomic_DNA"/>
</dbReference>
<accession>A0A166HIA8</accession>
<feature type="non-terminal residue" evidence="1">
    <location>
        <position position="1"/>
    </location>
</feature>
<name>A0A166HIA8_9AGAM</name>
<reference evidence="1 2" key="1">
    <citation type="journal article" date="2016" name="Mol. Biol. Evol.">
        <title>Comparative Genomics of Early-Diverging Mushroom-Forming Fungi Provides Insights into the Origins of Lignocellulose Decay Capabilities.</title>
        <authorList>
            <person name="Nagy L.G."/>
            <person name="Riley R."/>
            <person name="Tritt A."/>
            <person name="Adam C."/>
            <person name="Daum C."/>
            <person name="Floudas D."/>
            <person name="Sun H."/>
            <person name="Yadav J.S."/>
            <person name="Pangilinan J."/>
            <person name="Larsson K.H."/>
            <person name="Matsuura K."/>
            <person name="Barry K."/>
            <person name="Labutti K."/>
            <person name="Kuo R."/>
            <person name="Ohm R.A."/>
            <person name="Bhattacharya S.S."/>
            <person name="Shirouzu T."/>
            <person name="Yoshinaga Y."/>
            <person name="Martin F.M."/>
            <person name="Grigoriev I.V."/>
            <person name="Hibbett D.S."/>
        </authorList>
    </citation>
    <scope>NUCLEOTIDE SEQUENCE [LARGE SCALE GENOMIC DNA]</scope>
    <source>
        <strain evidence="1 2">CBS 109695</strain>
    </source>
</reference>
<protein>
    <submittedName>
        <fullName evidence="1">Uncharacterized protein</fullName>
    </submittedName>
</protein>
<dbReference type="Gene3D" id="3.40.50.150">
    <property type="entry name" value="Vaccinia Virus protein VP39"/>
    <property type="match status" value="1"/>
</dbReference>
<keyword evidence="2" id="KW-1185">Reference proteome</keyword>
<dbReference type="InterPro" id="IPR029063">
    <property type="entry name" value="SAM-dependent_MTases_sf"/>
</dbReference>
<dbReference type="STRING" id="436010.A0A166HIA8"/>
<evidence type="ECO:0000313" key="2">
    <source>
        <dbReference type="Proteomes" id="UP000076532"/>
    </source>
</evidence>
<dbReference type="OrthoDB" id="46564at2759"/>
<gene>
    <name evidence="1" type="ORF">FIBSPDRAFT_744777</name>
</gene>